<dbReference type="InterPro" id="IPR012337">
    <property type="entry name" value="RNaseH-like_sf"/>
</dbReference>
<evidence type="ECO:0000313" key="2">
    <source>
        <dbReference type="EMBL" id="MBC5634757.1"/>
    </source>
</evidence>
<dbReference type="PANTHER" id="PTHR35004:SF6">
    <property type="entry name" value="TRANSPOSASE"/>
    <property type="match status" value="1"/>
</dbReference>
<dbReference type="Proteomes" id="UP000651475">
    <property type="component" value="Unassembled WGS sequence"/>
</dbReference>
<dbReference type="InterPro" id="IPR001584">
    <property type="entry name" value="Integrase_cat-core"/>
</dbReference>
<dbReference type="InterPro" id="IPR036397">
    <property type="entry name" value="RNaseH_sf"/>
</dbReference>
<feature type="domain" description="Integrase catalytic" evidence="1">
    <location>
        <begin position="1"/>
        <end position="135"/>
    </location>
</feature>
<dbReference type="SUPFAM" id="SSF53098">
    <property type="entry name" value="Ribonuclease H-like"/>
    <property type="match status" value="1"/>
</dbReference>
<dbReference type="PANTHER" id="PTHR35004">
    <property type="entry name" value="TRANSPOSASE RV3428C-RELATED"/>
    <property type="match status" value="1"/>
</dbReference>
<organism evidence="2 3">
    <name type="scientific">Parabacteroides hominis</name>
    <dbReference type="NCBI Taxonomy" id="2763057"/>
    <lineage>
        <taxon>Bacteria</taxon>
        <taxon>Pseudomonadati</taxon>
        <taxon>Bacteroidota</taxon>
        <taxon>Bacteroidia</taxon>
        <taxon>Bacteroidales</taxon>
        <taxon>Tannerellaceae</taxon>
        <taxon>Parabacteroides</taxon>
    </lineage>
</organism>
<evidence type="ECO:0000313" key="3">
    <source>
        <dbReference type="Proteomes" id="UP000651475"/>
    </source>
</evidence>
<dbReference type="RefSeq" id="WP_186931343.1">
    <property type="nucleotide sequence ID" value="NZ_JACOOJ010000047.1"/>
</dbReference>
<name>A0ABR7DTL8_9BACT</name>
<proteinExistence type="predicted"/>
<comment type="caution">
    <text evidence="2">The sequence shown here is derived from an EMBL/GenBank/DDBJ whole genome shotgun (WGS) entry which is preliminary data.</text>
</comment>
<protein>
    <submittedName>
        <fullName evidence="2">Transposase</fullName>
    </submittedName>
</protein>
<sequence>MRNSFNRTPFTTSLAVYAYKLTFEFFGGVPRKIVYDQDKVFPVNENLGDLVLTGGFRALVREHGFDPVFCRKSDPKSKGKTENVVKYMKYGFLRGREFVDIDLLNKEAIGWLGRTGNGTEHHGIRRVPSKSSRRK</sequence>
<evidence type="ECO:0000259" key="1">
    <source>
        <dbReference type="PROSITE" id="PS50994"/>
    </source>
</evidence>
<dbReference type="PROSITE" id="PS50994">
    <property type="entry name" value="INTEGRASE"/>
    <property type="match status" value="1"/>
</dbReference>
<keyword evidence="3" id="KW-1185">Reference proteome</keyword>
<gene>
    <name evidence="2" type="ORF">H8S65_18600</name>
</gene>
<reference evidence="2 3" key="1">
    <citation type="submission" date="2020-08" db="EMBL/GenBank/DDBJ databases">
        <title>Genome public.</title>
        <authorList>
            <person name="Liu C."/>
            <person name="Sun Q."/>
        </authorList>
    </citation>
    <scope>NUCLEOTIDE SEQUENCE [LARGE SCALE GENOMIC DNA]</scope>
    <source>
        <strain evidence="2 3">NSJ-79</strain>
    </source>
</reference>
<accession>A0ABR7DTL8</accession>
<dbReference type="Gene3D" id="3.30.420.10">
    <property type="entry name" value="Ribonuclease H-like superfamily/Ribonuclease H"/>
    <property type="match status" value="1"/>
</dbReference>
<dbReference type="EMBL" id="JACOOJ010000047">
    <property type="protein sequence ID" value="MBC5634757.1"/>
    <property type="molecule type" value="Genomic_DNA"/>
</dbReference>